<dbReference type="SMART" id="SM00355">
    <property type="entry name" value="ZnF_C2H2"/>
    <property type="match status" value="7"/>
</dbReference>
<feature type="domain" description="C2H2-type" evidence="6">
    <location>
        <begin position="116"/>
        <end position="143"/>
    </location>
</feature>
<reference evidence="7" key="1">
    <citation type="journal article" date="2019" name="Beilstein J. Org. Chem.">
        <title>Nanangenines: drimane sesquiterpenoids as the dominant metabolite cohort of a novel Australian fungus, Aspergillus nanangensis.</title>
        <authorList>
            <person name="Lacey H.J."/>
            <person name="Gilchrist C.L.M."/>
            <person name="Crombie A."/>
            <person name="Kalaitzis J.A."/>
            <person name="Vuong D."/>
            <person name="Rutledge P.J."/>
            <person name="Turner P."/>
            <person name="Pitt J.I."/>
            <person name="Lacey E."/>
            <person name="Chooi Y.H."/>
            <person name="Piggott A.M."/>
        </authorList>
    </citation>
    <scope>NUCLEOTIDE SEQUENCE</scope>
    <source>
        <strain evidence="7">MST-FP2251</strain>
    </source>
</reference>
<evidence type="ECO:0000256" key="3">
    <source>
        <dbReference type="ARBA" id="ARBA00022771"/>
    </source>
</evidence>
<dbReference type="PANTHER" id="PTHR24379">
    <property type="entry name" value="KRAB AND ZINC FINGER DOMAIN-CONTAINING"/>
    <property type="match status" value="1"/>
</dbReference>
<sequence>MGLGPYLVFNGVAYECTVCDRYFSSTPALYAHCRQASQHEWCDRCCRVFISTPSKNMHLRESHQHHLCLVCPCPRDYATGQELEDHLIQSHHFCPKCGTHHQSAKQLHEHDITQHRLCVRCGDCFATDNNLQMHQQKHRPRNMACYGCSNTFKSFSGVLIHLESGHCASNVTKEAIDDIAREYYQSRKYISHERGTDGWVYKCPSCERQFATLSAVYQHAENVRRCSSPTNERGCLAQLARYIARQLQ</sequence>
<dbReference type="PROSITE" id="PS00028">
    <property type="entry name" value="ZINC_FINGER_C2H2_1"/>
    <property type="match status" value="3"/>
</dbReference>
<dbReference type="InterPro" id="IPR013087">
    <property type="entry name" value="Znf_C2H2_type"/>
</dbReference>
<evidence type="ECO:0000313" key="8">
    <source>
        <dbReference type="Proteomes" id="UP001194746"/>
    </source>
</evidence>
<feature type="domain" description="C2H2-type" evidence="6">
    <location>
        <begin position="14"/>
        <end position="39"/>
    </location>
</feature>
<dbReference type="Gene3D" id="3.30.160.60">
    <property type="entry name" value="Classic Zinc Finger"/>
    <property type="match status" value="1"/>
</dbReference>
<keyword evidence="2" id="KW-0677">Repeat</keyword>
<evidence type="ECO:0000256" key="5">
    <source>
        <dbReference type="PROSITE-ProRule" id="PRU00042"/>
    </source>
</evidence>
<evidence type="ECO:0000259" key="6">
    <source>
        <dbReference type="PROSITE" id="PS50157"/>
    </source>
</evidence>
<dbReference type="AlphaFoldDB" id="A0AAD4CD25"/>
<gene>
    <name evidence="7" type="ORF">FE257_002187</name>
</gene>
<keyword evidence="8" id="KW-1185">Reference proteome</keyword>
<dbReference type="GO" id="GO:0008270">
    <property type="term" value="F:zinc ion binding"/>
    <property type="evidence" value="ECO:0007669"/>
    <property type="project" value="UniProtKB-KW"/>
</dbReference>
<feature type="domain" description="C2H2-type" evidence="6">
    <location>
        <begin position="201"/>
        <end position="229"/>
    </location>
</feature>
<evidence type="ECO:0000313" key="7">
    <source>
        <dbReference type="EMBL" id="KAF9884196.1"/>
    </source>
</evidence>
<keyword evidence="1" id="KW-0479">Metal-binding</keyword>
<accession>A0AAD4CD25</accession>
<keyword evidence="3 5" id="KW-0863">Zinc-finger</keyword>
<name>A0AAD4CD25_ASPNN</name>
<organism evidence="7 8">
    <name type="scientific">Aspergillus nanangensis</name>
    <dbReference type="NCBI Taxonomy" id="2582783"/>
    <lineage>
        <taxon>Eukaryota</taxon>
        <taxon>Fungi</taxon>
        <taxon>Dikarya</taxon>
        <taxon>Ascomycota</taxon>
        <taxon>Pezizomycotina</taxon>
        <taxon>Eurotiomycetes</taxon>
        <taxon>Eurotiomycetidae</taxon>
        <taxon>Eurotiales</taxon>
        <taxon>Aspergillaceae</taxon>
        <taxon>Aspergillus</taxon>
        <taxon>Aspergillus subgen. Circumdati</taxon>
    </lineage>
</organism>
<dbReference type="PANTHER" id="PTHR24379:SF121">
    <property type="entry name" value="C2H2-TYPE DOMAIN-CONTAINING PROTEIN"/>
    <property type="match status" value="1"/>
</dbReference>
<evidence type="ECO:0000256" key="1">
    <source>
        <dbReference type="ARBA" id="ARBA00022723"/>
    </source>
</evidence>
<comment type="caution">
    <text evidence="7">The sequence shown here is derived from an EMBL/GenBank/DDBJ whole genome shotgun (WGS) entry which is preliminary data.</text>
</comment>
<dbReference type="PROSITE" id="PS50157">
    <property type="entry name" value="ZINC_FINGER_C2H2_2"/>
    <property type="match status" value="3"/>
</dbReference>
<proteinExistence type="predicted"/>
<dbReference type="EMBL" id="VCAU01000130">
    <property type="protein sequence ID" value="KAF9884196.1"/>
    <property type="molecule type" value="Genomic_DNA"/>
</dbReference>
<dbReference type="Proteomes" id="UP001194746">
    <property type="component" value="Unassembled WGS sequence"/>
</dbReference>
<evidence type="ECO:0000256" key="4">
    <source>
        <dbReference type="ARBA" id="ARBA00022833"/>
    </source>
</evidence>
<protein>
    <recommendedName>
        <fullName evidence="6">C2H2-type domain-containing protein</fullName>
    </recommendedName>
</protein>
<dbReference type="Pfam" id="PF12756">
    <property type="entry name" value="zf-C2H2_2"/>
    <property type="match status" value="1"/>
</dbReference>
<evidence type="ECO:0000256" key="2">
    <source>
        <dbReference type="ARBA" id="ARBA00022737"/>
    </source>
</evidence>
<dbReference type="InterPro" id="IPR041661">
    <property type="entry name" value="ZN622/Rei1/Reh1_Znf-C2H2"/>
</dbReference>
<keyword evidence="4" id="KW-0862">Zinc</keyword>
<reference evidence="7" key="2">
    <citation type="submission" date="2020-02" db="EMBL/GenBank/DDBJ databases">
        <authorList>
            <person name="Gilchrist C.L.M."/>
            <person name="Chooi Y.-H."/>
        </authorList>
    </citation>
    <scope>NUCLEOTIDE SEQUENCE</scope>
    <source>
        <strain evidence="7">MST-FP2251</strain>
    </source>
</reference>